<accession>A0A1I2NGN7</accession>
<dbReference type="RefSeq" id="WP_089752189.1">
    <property type="nucleotide sequence ID" value="NZ_FOOG01000019.1"/>
</dbReference>
<organism evidence="1 2">
    <name type="scientific">Halobacillus alkaliphilus</name>
    <dbReference type="NCBI Taxonomy" id="396056"/>
    <lineage>
        <taxon>Bacteria</taxon>
        <taxon>Bacillati</taxon>
        <taxon>Bacillota</taxon>
        <taxon>Bacilli</taxon>
        <taxon>Bacillales</taxon>
        <taxon>Bacillaceae</taxon>
        <taxon>Halobacillus</taxon>
    </lineage>
</organism>
<protein>
    <submittedName>
        <fullName evidence="1">Uncharacterized protein</fullName>
    </submittedName>
</protein>
<keyword evidence="2" id="KW-1185">Reference proteome</keyword>
<name>A0A1I2NGN7_9BACI</name>
<reference evidence="2" key="1">
    <citation type="submission" date="2016-10" db="EMBL/GenBank/DDBJ databases">
        <authorList>
            <person name="Varghese N."/>
            <person name="Submissions S."/>
        </authorList>
    </citation>
    <scope>NUCLEOTIDE SEQUENCE [LARGE SCALE GENOMIC DNA]</scope>
    <source>
        <strain evidence="2">FP5</strain>
    </source>
</reference>
<dbReference type="OrthoDB" id="9870959at2"/>
<proteinExistence type="predicted"/>
<gene>
    <name evidence="1" type="ORF">SAMN05216353_11955</name>
</gene>
<evidence type="ECO:0000313" key="2">
    <source>
        <dbReference type="Proteomes" id="UP000198897"/>
    </source>
</evidence>
<dbReference type="AlphaFoldDB" id="A0A1I2NGN7"/>
<sequence>MALKLPDSIPRSILETDRLKSLYKNQGKCVVVYTRELTFRGILEQIRPEFFLVIAGDTIYELELKDLIEIKQN</sequence>
<evidence type="ECO:0000313" key="1">
    <source>
        <dbReference type="EMBL" id="SFG03085.1"/>
    </source>
</evidence>
<dbReference type="Proteomes" id="UP000198897">
    <property type="component" value="Unassembled WGS sequence"/>
</dbReference>
<dbReference type="EMBL" id="FOOG01000019">
    <property type="protein sequence ID" value="SFG03085.1"/>
    <property type="molecule type" value="Genomic_DNA"/>
</dbReference>